<dbReference type="GO" id="GO:0046983">
    <property type="term" value="F:protein dimerization activity"/>
    <property type="evidence" value="ECO:0007669"/>
    <property type="project" value="InterPro"/>
</dbReference>
<keyword evidence="3" id="KW-0902">Two-component regulatory system</keyword>
<dbReference type="Proteomes" id="UP000230161">
    <property type="component" value="Unassembled WGS sequence"/>
</dbReference>
<evidence type="ECO:0000256" key="2">
    <source>
        <dbReference type="ARBA" id="ARBA00022777"/>
    </source>
</evidence>
<evidence type="ECO:0000256" key="5">
    <source>
        <dbReference type="SAM" id="Phobius"/>
    </source>
</evidence>
<dbReference type="InterPro" id="IPR011712">
    <property type="entry name" value="Sig_transdc_His_kin_sub3_dim/P"/>
</dbReference>
<comment type="caution">
    <text evidence="7">The sequence shown here is derived from an EMBL/GenBank/DDBJ whole genome shotgun (WGS) entry which is preliminary data.</text>
</comment>
<keyword evidence="5" id="KW-1133">Transmembrane helix</keyword>
<dbReference type="GO" id="GO:0016020">
    <property type="term" value="C:membrane"/>
    <property type="evidence" value="ECO:0007669"/>
    <property type="project" value="InterPro"/>
</dbReference>
<dbReference type="EMBL" id="PGFB01000004">
    <property type="protein sequence ID" value="PJJ61420.1"/>
    <property type="molecule type" value="Genomic_DNA"/>
</dbReference>
<protein>
    <submittedName>
        <fullName evidence="7">Two-component system sensor histidine kinase DesK</fullName>
    </submittedName>
</protein>
<feature type="domain" description="Signal transduction histidine kinase subgroup 3 dimerisation and phosphoacceptor" evidence="6">
    <location>
        <begin position="193"/>
        <end position="260"/>
    </location>
</feature>
<keyword evidence="2 7" id="KW-0418">Kinase</keyword>
<evidence type="ECO:0000259" key="6">
    <source>
        <dbReference type="Pfam" id="PF07730"/>
    </source>
</evidence>
<keyword evidence="5" id="KW-0472">Membrane</keyword>
<gene>
    <name evidence="7" type="ORF">CLV54_2365</name>
</gene>
<dbReference type="SUPFAM" id="SSF55874">
    <property type="entry name" value="ATPase domain of HSP90 chaperone/DNA topoisomerase II/histidine kinase"/>
    <property type="match status" value="1"/>
</dbReference>
<dbReference type="PANTHER" id="PTHR24421:SF63">
    <property type="entry name" value="SENSOR HISTIDINE KINASE DESK"/>
    <property type="match status" value="1"/>
</dbReference>
<name>A0A2M9BU18_9MICO</name>
<feature type="region of interest" description="Disordered" evidence="4">
    <location>
        <begin position="331"/>
        <end position="352"/>
    </location>
</feature>
<feature type="transmembrane region" description="Helical" evidence="5">
    <location>
        <begin position="127"/>
        <end position="147"/>
    </location>
</feature>
<dbReference type="CDD" id="cd16917">
    <property type="entry name" value="HATPase_UhpB-NarQ-NarX-like"/>
    <property type="match status" value="1"/>
</dbReference>
<dbReference type="InterPro" id="IPR036890">
    <property type="entry name" value="HATPase_C_sf"/>
</dbReference>
<feature type="transmembrane region" description="Helical" evidence="5">
    <location>
        <begin position="56"/>
        <end position="77"/>
    </location>
</feature>
<dbReference type="InterPro" id="IPR050482">
    <property type="entry name" value="Sensor_HK_TwoCompSys"/>
</dbReference>
<sequence>MNPVQDRSGRRSKRLIGRLLTPGAYRWYLGAMFGLVYQILEFIVVWSGDGPLAEQIVVTVLLVAFYLGFLVLPPLVWPEPVLIKVLAIVVYWVATVALFPFLGVDALWVWTLVAAMIGFTWLPMRTALVLALALVGVLFAIVVATGFPSSVSFAPVVTASVAFSMIAFSRQIVANRRLREAQAEIGRLAAMEERARLARDLHDVLGHSLTVVAVKAELAGRLVGLDPRRARVEIADVEQLARTALADLRSSVSNYREADLDAELAAARSALDAAGITARLPDDTSAVDDEVRTAFAWVLREGVTNVIRHSEAGECWVELGPRRLVVRDDGVGSATTASTPGTGDGAGNGLRGLTERAKQSGLRLRATDRVDGGFELVVEEVGT</sequence>
<dbReference type="GO" id="GO:0000155">
    <property type="term" value="F:phosphorelay sensor kinase activity"/>
    <property type="evidence" value="ECO:0007669"/>
    <property type="project" value="InterPro"/>
</dbReference>
<dbReference type="Gene3D" id="1.20.5.1930">
    <property type="match status" value="1"/>
</dbReference>
<keyword evidence="8" id="KW-1185">Reference proteome</keyword>
<organism evidence="7 8">
    <name type="scientific">Compostimonas suwonensis</name>
    <dbReference type="NCBI Taxonomy" id="1048394"/>
    <lineage>
        <taxon>Bacteria</taxon>
        <taxon>Bacillati</taxon>
        <taxon>Actinomycetota</taxon>
        <taxon>Actinomycetes</taxon>
        <taxon>Micrococcales</taxon>
        <taxon>Microbacteriaceae</taxon>
        <taxon>Compostimonas</taxon>
    </lineage>
</organism>
<evidence type="ECO:0000313" key="7">
    <source>
        <dbReference type="EMBL" id="PJJ61420.1"/>
    </source>
</evidence>
<feature type="compositionally biased region" description="Low complexity" evidence="4">
    <location>
        <begin position="331"/>
        <end position="341"/>
    </location>
</feature>
<feature type="transmembrane region" description="Helical" evidence="5">
    <location>
        <begin position="153"/>
        <end position="173"/>
    </location>
</feature>
<evidence type="ECO:0000313" key="8">
    <source>
        <dbReference type="Proteomes" id="UP000230161"/>
    </source>
</evidence>
<keyword evidence="1" id="KW-0808">Transferase</keyword>
<evidence type="ECO:0000256" key="1">
    <source>
        <dbReference type="ARBA" id="ARBA00022679"/>
    </source>
</evidence>
<dbReference type="PANTHER" id="PTHR24421">
    <property type="entry name" value="NITRATE/NITRITE SENSOR PROTEIN NARX-RELATED"/>
    <property type="match status" value="1"/>
</dbReference>
<feature type="transmembrane region" description="Helical" evidence="5">
    <location>
        <begin position="25"/>
        <end position="44"/>
    </location>
</feature>
<evidence type="ECO:0000256" key="4">
    <source>
        <dbReference type="SAM" id="MobiDB-lite"/>
    </source>
</evidence>
<keyword evidence="5" id="KW-0812">Transmembrane</keyword>
<reference evidence="7 8" key="1">
    <citation type="submission" date="2017-11" db="EMBL/GenBank/DDBJ databases">
        <title>Genomic Encyclopedia of Archaeal and Bacterial Type Strains, Phase II (KMG-II): From Individual Species to Whole Genera.</title>
        <authorList>
            <person name="Goeker M."/>
        </authorList>
    </citation>
    <scope>NUCLEOTIDE SEQUENCE [LARGE SCALE GENOMIC DNA]</scope>
    <source>
        <strain evidence="7 8">DSM 25625</strain>
    </source>
</reference>
<dbReference type="AlphaFoldDB" id="A0A2M9BU18"/>
<dbReference type="Gene3D" id="3.30.565.10">
    <property type="entry name" value="Histidine kinase-like ATPase, C-terminal domain"/>
    <property type="match status" value="1"/>
</dbReference>
<feature type="transmembrane region" description="Helical" evidence="5">
    <location>
        <begin position="89"/>
        <end position="115"/>
    </location>
</feature>
<proteinExistence type="predicted"/>
<evidence type="ECO:0000256" key="3">
    <source>
        <dbReference type="ARBA" id="ARBA00023012"/>
    </source>
</evidence>
<dbReference type="Pfam" id="PF07730">
    <property type="entry name" value="HisKA_3"/>
    <property type="match status" value="1"/>
</dbReference>
<accession>A0A2M9BU18</accession>